<sequence length="321" mass="34816">KALLRAAGVQAQALSEMSRMVADEAPEVQLSIAEDTAPSATVQNESPAEEFAKAMLRCLDNFSGKPGSSKQSLLDRALDGSAVGSLDGSLSSGRRSAAARRALREALETFPNRAFGAIRGRDGRRNDSFRARSQIQAFPTMVHLAWSTGGALDCLRAGKTEQAQLGHTHGRQCSIDRGSWLLAQELSLEVAPPMSSFRKHEVAGDPVYSRLHDARWAEAALAKLREEADYLDRRQKLTARLCGGSGNKDNAETPRLQPIPRSLRESLRESRRRQMHEPPGRAFWNSSLCALLKSGGPFLCSAAGEEPISHAIQLALPDALP</sequence>
<name>A0A813BC74_9DINO</name>
<feature type="region of interest" description="Disordered" evidence="1">
    <location>
        <begin position="242"/>
        <end position="279"/>
    </location>
</feature>
<accession>A0A813BC74</accession>
<feature type="non-terminal residue" evidence="2">
    <location>
        <position position="1"/>
    </location>
</feature>
<dbReference type="Proteomes" id="UP000601435">
    <property type="component" value="Unassembled WGS sequence"/>
</dbReference>
<reference evidence="2" key="1">
    <citation type="submission" date="2021-02" db="EMBL/GenBank/DDBJ databases">
        <authorList>
            <person name="Dougan E. K."/>
            <person name="Rhodes N."/>
            <person name="Thang M."/>
            <person name="Chan C."/>
        </authorList>
    </citation>
    <scope>NUCLEOTIDE SEQUENCE</scope>
</reference>
<evidence type="ECO:0000313" key="2">
    <source>
        <dbReference type="EMBL" id="CAE7895753.1"/>
    </source>
</evidence>
<dbReference type="AlphaFoldDB" id="A0A813BC74"/>
<keyword evidence="3" id="KW-1185">Reference proteome</keyword>
<dbReference type="OrthoDB" id="430518at2759"/>
<comment type="caution">
    <text evidence="2">The sequence shown here is derived from an EMBL/GenBank/DDBJ whole genome shotgun (WGS) entry which is preliminary data.</text>
</comment>
<dbReference type="EMBL" id="CAJNJA010068745">
    <property type="protein sequence ID" value="CAE7895753.1"/>
    <property type="molecule type" value="Genomic_DNA"/>
</dbReference>
<evidence type="ECO:0000313" key="3">
    <source>
        <dbReference type="Proteomes" id="UP000601435"/>
    </source>
</evidence>
<protein>
    <submittedName>
        <fullName evidence="2">Uncharacterized protein</fullName>
    </submittedName>
</protein>
<gene>
    <name evidence="2" type="ORF">SNEC2469_LOCUS29981</name>
</gene>
<proteinExistence type="predicted"/>
<evidence type="ECO:0000256" key="1">
    <source>
        <dbReference type="SAM" id="MobiDB-lite"/>
    </source>
</evidence>
<organism evidence="2 3">
    <name type="scientific">Symbiodinium necroappetens</name>
    <dbReference type="NCBI Taxonomy" id="1628268"/>
    <lineage>
        <taxon>Eukaryota</taxon>
        <taxon>Sar</taxon>
        <taxon>Alveolata</taxon>
        <taxon>Dinophyceae</taxon>
        <taxon>Suessiales</taxon>
        <taxon>Symbiodiniaceae</taxon>
        <taxon>Symbiodinium</taxon>
    </lineage>
</organism>